<accession>A0A7X6LX15</accession>
<dbReference type="AlphaFoldDB" id="A0A7X6LX15"/>
<feature type="transmembrane region" description="Helical" evidence="1">
    <location>
        <begin position="6"/>
        <end position="26"/>
    </location>
</feature>
<dbReference type="RefSeq" id="WP_157171482.1">
    <property type="nucleotide sequence ID" value="NZ_CAWPHS010000078.1"/>
</dbReference>
<evidence type="ECO:0000256" key="1">
    <source>
        <dbReference type="SAM" id="Phobius"/>
    </source>
</evidence>
<dbReference type="EMBL" id="JAAXPE010000008">
    <property type="protein sequence ID" value="NKY86205.1"/>
    <property type="molecule type" value="Genomic_DNA"/>
</dbReference>
<keyword evidence="1" id="KW-1133">Transmembrane helix</keyword>
<reference evidence="2 3" key="1">
    <citation type="submission" date="2020-04" db="EMBL/GenBank/DDBJ databases">
        <title>MicrobeNet Type strains.</title>
        <authorList>
            <person name="Nicholson A.C."/>
        </authorList>
    </citation>
    <scope>NUCLEOTIDE SEQUENCE [LARGE SCALE GENOMIC DNA]</scope>
    <source>
        <strain evidence="2 3">DSM 44445</strain>
    </source>
</reference>
<name>A0A7X6LX15_9NOCA</name>
<evidence type="ECO:0000313" key="2">
    <source>
        <dbReference type="EMBL" id="NKY86205.1"/>
    </source>
</evidence>
<keyword evidence="3" id="KW-1185">Reference proteome</keyword>
<keyword evidence="1" id="KW-0812">Transmembrane</keyword>
<proteinExistence type="predicted"/>
<dbReference type="Proteomes" id="UP000523447">
    <property type="component" value="Unassembled WGS sequence"/>
</dbReference>
<organism evidence="2 3">
    <name type="scientific">Nocardia veterana</name>
    <dbReference type="NCBI Taxonomy" id="132249"/>
    <lineage>
        <taxon>Bacteria</taxon>
        <taxon>Bacillati</taxon>
        <taxon>Actinomycetota</taxon>
        <taxon>Actinomycetes</taxon>
        <taxon>Mycobacteriales</taxon>
        <taxon>Nocardiaceae</taxon>
        <taxon>Nocardia</taxon>
    </lineage>
</organism>
<keyword evidence="1" id="KW-0472">Membrane</keyword>
<gene>
    <name evidence="2" type="ORF">HGA07_11280</name>
</gene>
<sequence length="78" mass="8025">MVALLMVIGSVALVVIAVYATVIAVWTRKLRNRRPFGAAIPGTAPGGGLPAPDNLALSAKTLVRQSLSGERAGADAVW</sequence>
<comment type="caution">
    <text evidence="2">The sequence shown here is derived from an EMBL/GenBank/DDBJ whole genome shotgun (WGS) entry which is preliminary data.</text>
</comment>
<protein>
    <submittedName>
        <fullName evidence="2">Uncharacterized protein</fullName>
    </submittedName>
</protein>
<evidence type="ECO:0000313" key="3">
    <source>
        <dbReference type="Proteomes" id="UP000523447"/>
    </source>
</evidence>